<sequence length="342" mass="38007">MDTLHLHINSKRFRVLIGTGGIGSGSFFRLNENHTLGREESRSGVFLDQKDYCKLHIITHYIKSFLEESIDLFPVGRIGDDSVGNQLLKEMRTVGMSTDYVRVEKGEDTLFSFCYLYPDGSGGNLTTSNSACSKTRPDDITKTKYLFSENVKKGIALAVPEVPLETRFELLQLATEYKFFRAASFTTEEMLSVLDSNILNKVDYLAINIDEAAALIGSVNKLKSSSEVVEKVVLYSKENYPGLYLSVTDGSNGSWAWDGHSLEYFNAFQPKKVFNTAGAGDAYFAGVLTGISTGSTFHEAQRIGALLAAYSVTSNHTIHHEVSRRTLIKFAQTQKISLRIQE</sequence>
<dbReference type="Pfam" id="PF00294">
    <property type="entry name" value="PfkB"/>
    <property type="match status" value="1"/>
</dbReference>
<dbReference type="InterPro" id="IPR002173">
    <property type="entry name" value="Carboh/pur_kinase_PfkB_CS"/>
</dbReference>
<keyword evidence="1" id="KW-0808">Transferase</keyword>
<evidence type="ECO:0000313" key="4">
    <source>
        <dbReference type="EMBL" id="MCG2587464.1"/>
    </source>
</evidence>
<protein>
    <submittedName>
        <fullName evidence="4">PfkB family carbohydrate kinase</fullName>
    </submittedName>
</protein>
<dbReference type="Proteomes" id="UP001165366">
    <property type="component" value="Unassembled WGS sequence"/>
</dbReference>
<dbReference type="PANTHER" id="PTHR10584">
    <property type="entry name" value="SUGAR KINASE"/>
    <property type="match status" value="1"/>
</dbReference>
<dbReference type="PANTHER" id="PTHR10584:SF166">
    <property type="entry name" value="RIBOKINASE"/>
    <property type="match status" value="1"/>
</dbReference>
<comment type="caution">
    <text evidence="4">The sequence shown here is derived from an EMBL/GenBank/DDBJ whole genome shotgun (WGS) entry which is preliminary data.</text>
</comment>
<evidence type="ECO:0000256" key="1">
    <source>
        <dbReference type="ARBA" id="ARBA00022679"/>
    </source>
</evidence>
<dbReference type="InterPro" id="IPR029056">
    <property type="entry name" value="Ribokinase-like"/>
</dbReference>
<gene>
    <name evidence="4" type="ORF">L6773_02720</name>
</gene>
<reference evidence="4" key="1">
    <citation type="submission" date="2022-01" db="EMBL/GenBank/DDBJ databases">
        <authorList>
            <person name="Wang Y."/>
        </authorList>
    </citation>
    <scope>NUCLEOTIDE SEQUENCE</scope>
    <source>
        <strain evidence="4">WB101</strain>
    </source>
</reference>
<dbReference type="InterPro" id="IPR011611">
    <property type="entry name" value="PfkB_dom"/>
</dbReference>
<evidence type="ECO:0000256" key="2">
    <source>
        <dbReference type="ARBA" id="ARBA00022777"/>
    </source>
</evidence>
<evidence type="ECO:0000313" key="5">
    <source>
        <dbReference type="Proteomes" id="UP001165366"/>
    </source>
</evidence>
<dbReference type="Gene3D" id="3.40.1190.20">
    <property type="match status" value="1"/>
</dbReference>
<keyword evidence="5" id="KW-1185">Reference proteome</keyword>
<dbReference type="EMBL" id="JAKLWS010000002">
    <property type="protein sequence ID" value="MCG2587464.1"/>
    <property type="molecule type" value="Genomic_DNA"/>
</dbReference>
<reference evidence="4" key="2">
    <citation type="submission" date="2024-05" db="EMBL/GenBank/DDBJ databases">
        <title>Rhodohalobacter halophilus gen. nov., sp. nov., a moderately halophilic member of the family Balneolaceae.</title>
        <authorList>
            <person name="Xia J."/>
        </authorList>
    </citation>
    <scope>NUCLEOTIDE SEQUENCE</scope>
    <source>
        <strain evidence="4">WB101</strain>
    </source>
</reference>
<proteinExistence type="predicted"/>
<keyword evidence="2 4" id="KW-0418">Kinase</keyword>
<evidence type="ECO:0000259" key="3">
    <source>
        <dbReference type="Pfam" id="PF00294"/>
    </source>
</evidence>
<organism evidence="4 5">
    <name type="scientific">Rhodohalobacter sulfatireducens</name>
    <dbReference type="NCBI Taxonomy" id="2911366"/>
    <lineage>
        <taxon>Bacteria</taxon>
        <taxon>Pseudomonadati</taxon>
        <taxon>Balneolota</taxon>
        <taxon>Balneolia</taxon>
        <taxon>Balneolales</taxon>
        <taxon>Balneolaceae</taxon>
        <taxon>Rhodohalobacter</taxon>
    </lineage>
</organism>
<name>A0ABS9K9E2_9BACT</name>
<dbReference type="GO" id="GO:0016301">
    <property type="term" value="F:kinase activity"/>
    <property type="evidence" value="ECO:0007669"/>
    <property type="project" value="UniProtKB-KW"/>
</dbReference>
<feature type="domain" description="Carbohydrate kinase PfkB" evidence="3">
    <location>
        <begin position="75"/>
        <end position="319"/>
    </location>
</feature>
<dbReference type="PROSITE" id="PS00584">
    <property type="entry name" value="PFKB_KINASES_2"/>
    <property type="match status" value="1"/>
</dbReference>
<accession>A0ABS9K9E2</accession>
<dbReference type="SUPFAM" id="SSF53613">
    <property type="entry name" value="Ribokinase-like"/>
    <property type="match status" value="1"/>
</dbReference>
<dbReference type="RefSeq" id="WP_237852308.1">
    <property type="nucleotide sequence ID" value="NZ_JAKLWS010000002.1"/>
</dbReference>